<accession>A0A8D8L3A1</accession>
<keyword evidence="1" id="KW-0812">Transmembrane</keyword>
<name>A0A8D8L3A1_CULPI</name>
<dbReference type="EMBL" id="HBUE01242335">
    <property type="protein sequence ID" value="CAG6550092.1"/>
    <property type="molecule type" value="Transcribed_RNA"/>
</dbReference>
<evidence type="ECO:0000313" key="2">
    <source>
        <dbReference type="EMBL" id="CAG6602374.1"/>
    </source>
</evidence>
<protein>
    <submittedName>
        <fullName evidence="2">(northern house mosquito) hypothetical protein</fullName>
    </submittedName>
</protein>
<feature type="transmembrane region" description="Helical" evidence="1">
    <location>
        <begin position="33"/>
        <end position="54"/>
    </location>
</feature>
<sequence>MHHNAAVVVEGKICKWSSSARGFFSLQAALSSLLFYFFVLLSTFFFAALLAANFPTLTQLGEKNTCEKGPPNQYNSHTHCGGCFAVDFPRDFHFSTSVNCTLRLNAGSATD</sequence>
<reference evidence="2" key="1">
    <citation type="submission" date="2021-05" db="EMBL/GenBank/DDBJ databases">
        <authorList>
            <person name="Alioto T."/>
            <person name="Alioto T."/>
            <person name="Gomez Garrido J."/>
        </authorList>
    </citation>
    <scope>NUCLEOTIDE SEQUENCE</scope>
</reference>
<evidence type="ECO:0000256" key="1">
    <source>
        <dbReference type="SAM" id="Phobius"/>
    </source>
</evidence>
<dbReference type="EMBL" id="HBUE01349397">
    <property type="protein sequence ID" value="CAG6602374.1"/>
    <property type="molecule type" value="Transcribed_RNA"/>
</dbReference>
<dbReference type="AlphaFoldDB" id="A0A8D8L3A1"/>
<proteinExistence type="predicted"/>
<organism evidence="2">
    <name type="scientific">Culex pipiens</name>
    <name type="common">House mosquito</name>
    <dbReference type="NCBI Taxonomy" id="7175"/>
    <lineage>
        <taxon>Eukaryota</taxon>
        <taxon>Metazoa</taxon>
        <taxon>Ecdysozoa</taxon>
        <taxon>Arthropoda</taxon>
        <taxon>Hexapoda</taxon>
        <taxon>Insecta</taxon>
        <taxon>Pterygota</taxon>
        <taxon>Neoptera</taxon>
        <taxon>Endopterygota</taxon>
        <taxon>Diptera</taxon>
        <taxon>Nematocera</taxon>
        <taxon>Culicoidea</taxon>
        <taxon>Culicidae</taxon>
        <taxon>Culicinae</taxon>
        <taxon>Culicini</taxon>
        <taxon>Culex</taxon>
        <taxon>Culex</taxon>
    </lineage>
</organism>
<keyword evidence="1" id="KW-0472">Membrane</keyword>
<keyword evidence="1" id="KW-1133">Transmembrane helix</keyword>